<keyword evidence="1" id="KW-0805">Transcription regulation</keyword>
<reference evidence="5 6" key="1">
    <citation type="journal article" date="2018" name="Science">
        <title>The opium poppy genome and morphinan production.</title>
        <authorList>
            <person name="Guo L."/>
            <person name="Winzer T."/>
            <person name="Yang X."/>
            <person name="Li Y."/>
            <person name="Ning Z."/>
            <person name="He Z."/>
            <person name="Teodor R."/>
            <person name="Lu Y."/>
            <person name="Bowser T.A."/>
            <person name="Graham I.A."/>
            <person name="Ye K."/>
        </authorList>
    </citation>
    <scope>NUCLEOTIDE SEQUENCE [LARGE SCALE GENOMIC DNA]</scope>
    <source>
        <strain evidence="6">cv. HN1</strain>
        <tissue evidence="5">Leaves</tissue>
    </source>
</reference>
<dbReference type="SUPFAM" id="SSF47459">
    <property type="entry name" value="HLH, helix-loop-helix DNA-binding domain"/>
    <property type="match status" value="1"/>
</dbReference>
<dbReference type="PANTHER" id="PTHR13935:SF46">
    <property type="entry name" value="TRANSCRIPTION FACTOR BHLH167-RELATED"/>
    <property type="match status" value="1"/>
</dbReference>
<dbReference type="Gene3D" id="4.10.280.10">
    <property type="entry name" value="Helix-loop-helix DNA-binding domain"/>
    <property type="match status" value="1"/>
</dbReference>
<dbReference type="Proteomes" id="UP000316621">
    <property type="component" value="Chromosome 11"/>
</dbReference>
<feature type="coiled-coil region" evidence="3">
    <location>
        <begin position="68"/>
        <end position="95"/>
    </location>
</feature>
<sequence>MKNLSKFASSSSSTCAAAAVDRKTIEKNRRSHMKSLCFKLVSLIPPTTSTHDNNNHSSKKDIAQTDLIDQAANYIQEVTKRIDKLKRKKDLLTATTLPNTDHCGDQDIITTNAAAVVAPTSTCSLNTSTERAGNSLLDLPILQVRNFDSTTLEVVFITGINKHFLYYQLITVLEEEGAEVVNASFATVVDKIFYTVHSQVRAGVETSRICDRLKKLVS</sequence>
<dbReference type="PANTHER" id="PTHR13935">
    <property type="entry name" value="ACHAETE-SCUTE TRANSCRIPTION FACTOR-RELATED"/>
    <property type="match status" value="1"/>
</dbReference>
<dbReference type="GO" id="GO:0000981">
    <property type="term" value="F:DNA-binding transcription factor activity, RNA polymerase II-specific"/>
    <property type="evidence" value="ECO:0007669"/>
    <property type="project" value="TreeGrafter"/>
</dbReference>
<proteinExistence type="predicted"/>
<dbReference type="GO" id="GO:0090575">
    <property type="term" value="C:RNA polymerase II transcription regulator complex"/>
    <property type="evidence" value="ECO:0007669"/>
    <property type="project" value="TreeGrafter"/>
</dbReference>
<organism evidence="5 6">
    <name type="scientific">Papaver somniferum</name>
    <name type="common">Opium poppy</name>
    <dbReference type="NCBI Taxonomy" id="3469"/>
    <lineage>
        <taxon>Eukaryota</taxon>
        <taxon>Viridiplantae</taxon>
        <taxon>Streptophyta</taxon>
        <taxon>Embryophyta</taxon>
        <taxon>Tracheophyta</taxon>
        <taxon>Spermatophyta</taxon>
        <taxon>Magnoliopsida</taxon>
        <taxon>Ranunculales</taxon>
        <taxon>Papaveraceae</taxon>
        <taxon>Papaveroideae</taxon>
        <taxon>Papaver</taxon>
    </lineage>
</organism>
<evidence type="ECO:0000256" key="2">
    <source>
        <dbReference type="ARBA" id="ARBA00023163"/>
    </source>
</evidence>
<dbReference type="GO" id="GO:0046983">
    <property type="term" value="F:protein dimerization activity"/>
    <property type="evidence" value="ECO:0007669"/>
    <property type="project" value="InterPro"/>
</dbReference>
<gene>
    <name evidence="5" type="ORF">C5167_046467</name>
</gene>
<dbReference type="Gramene" id="RZC83681">
    <property type="protein sequence ID" value="RZC83681"/>
    <property type="gene ID" value="C5167_046467"/>
</dbReference>
<dbReference type="GO" id="GO:0000977">
    <property type="term" value="F:RNA polymerase II transcription regulatory region sequence-specific DNA binding"/>
    <property type="evidence" value="ECO:0007669"/>
    <property type="project" value="TreeGrafter"/>
</dbReference>
<dbReference type="OrthoDB" id="1870484at2759"/>
<dbReference type="EMBL" id="CM010725">
    <property type="protein sequence ID" value="RZC83681.1"/>
    <property type="molecule type" value="Genomic_DNA"/>
</dbReference>
<protein>
    <recommendedName>
        <fullName evidence="4">BHLH domain-containing protein</fullName>
    </recommendedName>
</protein>
<dbReference type="AlphaFoldDB" id="A0A4Y7LHC9"/>
<evidence type="ECO:0000313" key="6">
    <source>
        <dbReference type="Proteomes" id="UP000316621"/>
    </source>
</evidence>
<dbReference type="InterPro" id="IPR011598">
    <property type="entry name" value="bHLH_dom"/>
</dbReference>
<dbReference type="OMA" id="RRIHMKD"/>
<evidence type="ECO:0000259" key="4">
    <source>
        <dbReference type="Pfam" id="PF00010"/>
    </source>
</evidence>
<keyword evidence="2" id="KW-0804">Transcription</keyword>
<dbReference type="InterPro" id="IPR036638">
    <property type="entry name" value="HLH_DNA-bd_sf"/>
</dbReference>
<accession>A0A4Y7LHC9</accession>
<keyword evidence="6" id="KW-1185">Reference proteome</keyword>
<name>A0A4Y7LHC9_PAPSO</name>
<evidence type="ECO:0000256" key="1">
    <source>
        <dbReference type="ARBA" id="ARBA00023015"/>
    </source>
</evidence>
<evidence type="ECO:0000313" key="5">
    <source>
        <dbReference type="EMBL" id="RZC83681.1"/>
    </source>
</evidence>
<evidence type="ECO:0000256" key="3">
    <source>
        <dbReference type="SAM" id="Coils"/>
    </source>
</evidence>
<keyword evidence="3" id="KW-0175">Coiled coil</keyword>
<dbReference type="InterPro" id="IPR015660">
    <property type="entry name" value="MASH1/Ascl1a-like"/>
</dbReference>
<feature type="domain" description="BHLH" evidence="4">
    <location>
        <begin position="23"/>
        <end position="77"/>
    </location>
</feature>
<dbReference type="Pfam" id="PF00010">
    <property type="entry name" value="HLH"/>
    <property type="match status" value="1"/>
</dbReference>